<dbReference type="AlphaFoldDB" id="A0A834KX69"/>
<protein>
    <submittedName>
        <fullName evidence="2">Uncharacterized protein</fullName>
    </submittedName>
</protein>
<evidence type="ECO:0000256" key="1">
    <source>
        <dbReference type="SAM" id="MobiDB-lite"/>
    </source>
</evidence>
<feature type="region of interest" description="Disordered" evidence="1">
    <location>
        <begin position="24"/>
        <end position="70"/>
    </location>
</feature>
<comment type="caution">
    <text evidence="2">The sequence shown here is derived from an EMBL/GenBank/DDBJ whole genome shotgun (WGS) entry which is preliminary data.</text>
</comment>
<dbReference type="Proteomes" id="UP000646548">
    <property type="component" value="Unassembled WGS sequence"/>
</dbReference>
<feature type="compositionally biased region" description="Basic and acidic residues" evidence="1">
    <location>
        <begin position="56"/>
        <end position="66"/>
    </location>
</feature>
<evidence type="ECO:0000313" key="2">
    <source>
        <dbReference type="EMBL" id="KAF6734619.1"/>
    </source>
</evidence>
<evidence type="ECO:0000313" key="3">
    <source>
        <dbReference type="Proteomes" id="UP000646548"/>
    </source>
</evidence>
<gene>
    <name evidence="2" type="ORF">FQA47_013146</name>
</gene>
<proteinExistence type="predicted"/>
<accession>A0A834KX69</accession>
<dbReference type="EMBL" id="WKFB01000128">
    <property type="protein sequence ID" value="KAF6734619.1"/>
    <property type="molecule type" value="Genomic_DNA"/>
</dbReference>
<organism evidence="2 3">
    <name type="scientific">Oryzias melastigma</name>
    <name type="common">Marine medaka</name>
    <dbReference type="NCBI Taxonomy" id="30732"/>
    <lineage>
        <taxon>Eukaryota</taxon>
        <taxon>Metazoa</taxon>
        <taxon>Chordata</taxon>
        <taxon>Craniata</taxon>
        <taxon>Vertebrata</taxon>
        <taxon>Euteleostomi</taxon>
        <taxon>Actinopterygii</taxon>
        <taxon>Neopterygii</taxon>
        <taxon>Teleostei</taxon>
        <taxon>Neoteleostei</taxon>
        <taxon>Acanthomorphata</taxon>
        <taxon>Ovalentaria</taxon>
        <taxon>Atherinomorphae</taxon>
        <taxon>Beloniformes</taxon>
        <taxon>Adrianichthyidae</taxon>
        <taxon>Oryziinae</taxon>
        <taxon>Oryzias</taxon>
    </lineage>
</organism>
<reference evidence="2" key="1">
    <citation type="journal article" name="BMC Genomics">
        <title>Long-read sequencing and de novo genome assembly of marine medaka (Oryzias melastigma).</title>
        <authorList>
            <person name="Liang P."/>
            <person name="Saqib H.S.A."/>
            <person name="Ni X."/>
            <person name="Shen Y."/>
        </authorList>
    </citation>
    <scope>NUCLEOTIDE SEQUENCE</scope>
    <source>
        <strain evidence="2">Bigg-433</strain>
    </source>
</reference>
<sequence length="207" mass="22636">MARSINHAHKTIVGAAPLPVGVFLQKSPDDGADRGGGSRHPSVNPERGEQTPPNNEEERRKEKSESSRFPLTASSKLVKIQKQVTVNFLMCALCLQALVVPPSVKLSALFLTSGARRRGAVTQNPLLPPFMDGHKPWRRGDPITLCVGGAGQEKEASGLRMPEQFFFSLNPAEYPGPPAELPHIQNQSDGNVTSFRSLKELKTFSWM</sequence>
<name>A0A834KX69_ORYME</name>